<evidence type="ECO:0000256" key="5">
    <source>
        <dbReference type="SAM" id="MobiDB-lite"/>
    </source>
</evidence>
<name>A0A8B2NJE6_9HYPH</name>
<sequence>MTLRTTVAALAAATLLSLPARAEPVDLGNVEIAPDASTFTLDNGLQVVVIPDRRAPIVTHMIWYRIGSADEPPGKSGIAHYLEHLMFKGTEAHPGNTFSTTVSRLGGRENAFTSNDYTAYFQQVAKEHLPEMMAFEADRMRGLQLTEDVSAPELQVVLEERRMRVETQPSAELGEAVDATLYVNHPYGDPVIGWADEVAALTHEDAINFYHSFYRPGAAVLVVAGDVTEDEIRTLAENTYGKIADDAGPFLRHRPAVEKLRADRLVELRDPRVTQETTQVSWIVPSYNTAKPGEAEAIDVLAEVLGGNNTSRLYTDLVRESGIATSAGSYYQSSAVDDTRFVVYATPTDGSDLADIEARAKAAVADIARNGVTDEELRRAKTNLLSSVIFAQDNQSSLARIFGASITTGSTVDDIKAWPSQISKVTAEDVQTAAQTYLDGKASVTGRLLESTPETASQKGDADAPSPAEATVVQ</sequence>
<feature type="chain" id="PRO_5033062817" evidence="6">
    <location>
        <begin position="23"/>
        <end position="474"/>
    </location>
</feature>
<evidence type="ECO:0000256" key="2">
    <source>
        <dbReference type="ARBA" id="ARBA00007261"/>
    </source>
</evidence>
<feature type="domain" description="Peptidase M16 N-terminal" evidence="7">
    <location>
        <begin position="48"/>
        <end position="192"/>
    </location>
</feature>
<keyword evidence="6" id="KW-0732">Signal</keyword>
<accession>A0A8B2NJE6</accession>
<keyword evidence="3" id="KW-0645">Protease</keyword>
<evidence type="ECO:0000313" key="10">
    <source>
        <dbReference type="Proteomes" id="UP000249590"/>
    </source>
</evidence>
<evidence type="ECO:0000256" key="6">
    <source>
        <dbReference type="SAM" id="SignalP"/>
    </source>
</evidence>
<feature type="signal peptide" evidence="6">
    <location>
        <begin position="1"/>
        <end position="22"/>
    </location>
</feature>
<comment type="caution">
    <text evidence="9">The sequence shown here is derived from an EMBL/GenBank/DDBJ whole genome shotgun (WGS) entry which is preliminary data.</text>
</comment>
<evidence type="ECO:0000259" key="7">
    <source>
        <dbReference type="Pfam" id="PF00675"/>
    </source>
</evidence>
<dbReference type="Pfam" id="PF00675">
    <property type="entry name" value="Peptidase_M16"/>
    <property type="match status" value="1"/>
</dbReference>
<dbReference type="InterPro" id="IPR001431">
    <property type="entry name" value="Pept_M16_Zn_BS"/>
</dbReference>
<reference evidence="9 10" key="1">
    <citation type="submission" date="2018-05" db="EMBL/GenBank/DDBJ databases">
        <title>Acuticoccus sediminis sp. nov., isolated from deep-sea sediment of Indian Ocean.</title>
        <authorList>
            <person name="Liu X."/>
            <person name="Lai Q."/>
            <person name="Du Y."/>
            <person name="Sun F."/>
            <person name="Zhang X."/>
            <person name="Wang S."/>
            <person name="Shao Z."/>
        </authorList>
    </citation>
    <scope>NUCLEOTIDE SEQUENCE [LARGE SCALE GENOMIC DNA]</scope>
    <source>
        <strain evidence="9 10">PTG4-2</strain>
    </source>
</reference>
<dbReference type="PANTHER" id="PTHR11851">
    <property type="entry name" value="METALLOPROTEASE"/>
    <property type="match status" value="1"/>
</dbReference>
<proteinExistence type="inferred from homology"/>
<evidence type="ECO:0000256" key="3">
    <source>
        <dbReference type="ARBA" id="ARBA00023049"/>
    </source>
</evidence>
<dbReference type="GO" id="GO:0006508">
    <property type="term" value="P:proteolysis"/>
    <property type="evidence" value="ECO:0007669"/>
    <property type="project" value="InterPro"/>
</dbReference>
<dbReference type="SUPFAM" id="SSF63411">
    <property type="entry name" value="LuxS/MPP-like metallohydrolase"/>
    <property type="match status" value="2"/>
</dbReference>
<keyword evidence="10" id="KW-1185">Reference proteome</keyword>
<dbReference type="GO" id="GO:0046872">
    <property type="term" value="F:metal ion binding"/>
    <property type="evidence" value="ECO:0007669"/>
    <property type="project" value="InterPro"/>
</dbReference>
<gene>
    <name evidence="9" type="ORF">DLJ53_23625</name>
</gene>
<feature type="domain" description="Peptidase M16 C-terminal" evidence="8">
    <location>
        <begin position="201"/>
        <end position="384"/>
    </location>
</feature>
<comment type="cofactor">
    <cofactor evidence="1">
        <name>Zn(2+)</name>
        <dbReference type="ChEBI" id="CHEBI:29105"/>
    </cofactor>
</comment>
<evidence type="ECO:0000259" key="8">
    <source>
        <dbReference type="Pfam" id="PF05193"/>
    </source>
</evidence>
<dbReference type="RefSeq" id="WP_111349773.1">
    <property type="nucleotide sequence ID" value="NZ_JAIWKD010000006.1"/>
</dbReference>
<keyword evidence="3" id="KW-0378">Hydrolase</keyword>
<dbReference type="Pfam" id="PF05193">
    <property type="entry name" value="Peptidase_M16_C"/>
    <property type="match status" value="1"/>
</dbReference>
<dbReference type="EMBL" id="QHHQ01000005">
    <property type="protein sequence ID" value="RAH99505.1"/>
    <property type="molecule type" value="Genomic_DNA"/>
</dbReference>
<comment type="similarity">
    <text evidence="2 4">Belongs to the peptidase M16 family.</text>
</comment>
<dbReference type="Proteomes" id="UP000249590">
    <property type="component" value="Unassembled WGS sequence"/>
</dbReference>
<keyword evidence="3" id="KW-0482">Metalloprotease</keyword>
<dbReference type="InterPro" id="IPR050361">
    <property type="entry name" value="MPP/UQCRC_Complex"/>
</dbReference>
<dbReference type="InterPro" id="IPR007863">
    <property type="entry name" value="Peptidase_M16_C"/>
</dbReference>
<evidence type="ECO:0000256" key="4">
    <source>
        <dbReference type="RuleBase" id="RU004447"/>
    </source>
</evidence>
<dbReference type="InterPro" id="IPR011765">
    <property type="entry name" value="Pept_M16_N"/>
</dbReference>
<dbReference type="AlphaFoldDB" id="A0A8B2NJE6"/>
<evidence type="ECO:0000313" key="9">
    <source>
        <dbReference type="EMBL" id="RAH99505.1"/>
    </source>
</evidence>
<dbReference type="GO" id="GO:0004222">
    <property type="term" value="F:metalloendopeptidase activity"/>
    <property type="evidence" value="ECO:0007669"/>
    <property type="project" value="InterPro"/>
</dbReference>
<dbReference type="Gene3D" id="3.30.830.10">
    <property type="entry name" value="Metalloenzyme, LuxS/M16 peptidase-like"/>
    <property type="match status" value="2"/>
</dbReference>
<protein>
    <submittedName>
        <fullName evidence="9">Peptidase M16</fullName>
    </submittedName>
</protein>
<dbReference type="PANTHER" id="PTHR11851:SF49">
    <property type="entry name" value="MITOCHONDRIAL-PROCESSING PEPTIDASE SUBUNIT ALPHA"/>
    <property type="match status" value="1"/>
</dbReference>
<dbReference type="OrthoDB" id="9811314at2"/>
<evidence type="ECO:0000256" key="1">
    <source>
        <dbReference type="ARBA" id="ARBA00001947"/>
    </source>
</evidence>
<feature type="region of interest" description="Disordered" evidence="5">
    <location>
        <begin position="444"/>
        <end position="474"/>
    </location>
</feature>
<organism evidence="9 10">
    <name type="scientific">Acuticoccus sediminis</name>
    <dbReference type="NCBI Taxonomy" id="2184697"/>
    <lineage>
        <taxon>Bacteria</taxon>
        <taxon>Pseudomonadati</taxon>
        <taxon>Pseudomonadota</taxon>
        <taxon>Alphaproteobacteria</taxon>
        <taxon>Hyphomicrobiales</taxon>
        <taxon>Amorphaceae</taxon>
        <taxon>Acuticoccus</taxon>
    </lineage>
</organism>
<dbReference type="PROSITE" id="PS00143">
    <property type="entry name" value="INSULINASE"/>
    <property type="match status" value="1"/>
</dbReference>
<dbReference type="InterPro" id="IPR011249">
    <property type="entry name" value="Metalloenz_LuxS/M16"/>
</dbReference>